<dbReference type="SMART" id="SM00066">
    <property type="entry name" value="GAL4"/>
    <property type="match status" value="1"/>
</dbReference>
<feature type="region of interest" description="Disordered" evidence="4">
    <location>
        <begin position="614"/>
        <end position="636"/>
    </location>
</feature>
<dbReference type="PANTHER" id="PTHR31001:SF50">
    <property type="entry name" value="ZN(II)2CYS6 TRANSCRIPTION FACTOR (EUROFUNG)"/>
    <property type="match status" value="1"/>
</dbReference>
<dbReference type="InterPro" id="IPR007219">
    <property type="entry name" value="XnlR_reg_dom"/>
</dbReference>
<dbReference type="GO" id="GO:0006351">
    <property type="term" value="P:DNA-templated transcription"/>
    <property type="evidence" value="ECO:0007669"/>
    <property type="project" value="InterPro"/>
</dbReference>
<comment type="subcellular location">
    <subcellularLocation>
        <location evidence="1">Nucleus</location>
    </subcellularLocation>
</comment>
<proteinExistence type="predicted"/>
<dbReference type="Proteomes" id="UP000077069">
    <property type="component" value="Unassembled WGS sequence"/>
</dbReference>
<feature type="compositionally biased region" description="Basic and acidic residues" evidence="4">
    <location>
        <begin position="80"/>
        <end position="91"/>
    </location>
</feature>
<organism evidence="6 7">
    <name type="scientific">Paraphaeosphaeria sporulosa</name>
    <dbReference type="NCBI Taxonomy" id="1460663"/>
    <lineage>
        <taxon>Eukaryota</taxon>
        <taxon>Fungi</taxon>
        <taxon>Dikarya</taxon>
        <taxon>Ascomycota</taxon>
        <taxon>Pezizomycotina</taxon>
        <taxon>Dothideomycetes</taxon>
        <taxon>Pleosporomycetidae</taxon>
        <taxon>Pleosporales</taxon>
        <taxon>Massarineae</taxon>
        <taxon>Didymosphaeriaceae</taxon>
        <taxon>Paraphaeosphaeria</taxon>
    </lineage>
</organism>
<dbReference type="PANTHER" id="PTHR31001">
    <property type="entry name" value="UNCHARACTERIZED TRANSCRIPTIONAL REGULATORY PROTEIN"/>
    <property type="match status" value="1"/>
</dbReference>
<dbReference type="PROSITE" id="PS00463">
    <property type="entry name" value="ZN2_CY6_FUNGAL_1"/>
    <property type="match status" value="1"/>
</dbReference>
<dbReference type="AlphaFoldDB" id="A0A177BV72"/>
<dbReference type="PROSITE" id="PS50048">
    <property type="entry name" value="ZN2_CY6_FUNGAL_2"/>
    <property type="match status" value="1"/>
</dbReference>
<accession>A0A177BV72</accession>
<dbReference type="OrthoDB" id="424974at2759"/>
<dbReference type="EMBL" id="KV441562">
    <property type="protein sequence ID" value="OAF99373.1"/>
    <property type="molecule type" value="Genomic_DNA"/>
</dbReference>
<keyword evidence="2" id="KW-0479">Metal-binding</keyword>
<dbReference type="SMART" id="SM00906">
    <property type="entry name" value="Fungal_trans"/>
    <property type="match status" value="1"/>
</dbReference>
<dbReference type="InParanoid" id="A0A177BV72"/>
<dbReference type="InterPro" id="IPR036864">
    <property type="entry name" value="Zn2-C6_fun-type_DNA-bd_sf"/>
</dbReference>
<evidence type="ECO:0000256" key="2">
    <source>
        <dbReference type="ARBA" id="ARBA00022723"/>
    </source>
</evidence>
<dbReference type="InterPro" id="IPR050613">
    <property type="entry name" value="Sec_Metabolite_Reg"/>
</dbReference>
<evidence type="ECO:0000259" key="5">
    <source>
        <dbReference type="PROSITE" id="PS50048"/>
    </source>
</evidence>
<dbReference type="CDD" id="cd12148">
    <property type="entry name" value="fungal_TF_MHR"/>
    <property type="match status" value="1"/>
</dbReference>
<evidence type="ECO:0000256" key="1">
    <source>
        <dbReference type="ARBA" id="ARBA00004123"/>
    </source>
</evidence>
<dbReference type="RefSeq" id="XP_018029739.1">
    <property type="nucleotide sequence ID" value="XM_018182276.1"/>
</dbReference>
<feature type="region of interest" description="Disordered" evidence="4">
    <location>
        <begin position="56"/>
        <end position="108"/>
    </location>
</feature>
<protein>
    <recommendedName>
        <fullName evidence="5">Zn(2)-C6 fungal-type domain-containing protein</fullName>
    </recommendedName>
</protein>
<dbReference type="Pfam" id="PF04082">
    <property type="entry name" value="Fungal_trans"/>
    <property type="match status" value="1"/>
</dbReference>
<dbReference type="GO" id="GO:0008270">
    <property type="term" value="F:zinc ion binding"/>
    <property type="evidence" value="ECO:0007669"/>
    <property type="project" value="InterPro"/>
</dbReference>
<evidence type="ECO:0000313" key="7">
    <source>
        <dbReference type="Proteomes" id="UP000077069"/>
    </source>
</evidence>
<feature type="domain" description="Zn(2)-C6 fungal-type" evidence="5">
    <location>
        <begin position="21"/>
        <end position="51"/>
    </location>
</feature>
<keyword evidence="7" id="KW-1185">Reference proteome</keyword>
<keyword evidence="3" id="KW-0539">Nucleus</keyword>
<dbReference type="GeneID" id="28765762"/>
<dbReference type="Gene3D" id="4.10.240.10">
    <property type="entry name" value="Zn(2)-C6 fungal-type DNA-binding domain"/>
    <property type="match status" value="1"/>
</dbReference>
<dbReference type="CDD" id="cd00067">
    <property type="entry name" value="GAL4"/>
    <property type="match status" value="1"/>
</dbReference>
<reference evidence="6 7" key="1">
    <citation type="submission" date="2016-05" db="EMBL/GenBank/DDBJ databases">
        <title>Comparative analysis of secretome profiles of manganese(II)-oxidizing ascomycete fungi.</title>
        <authorList>
            <consortium name="DOE Joint Genome Institute"/>
            <person name="Zeiner C.A."/>
            <person name="Purvine S.O."/>
            <person name="Zink E.M."/>
            <person name="Wu S."/>
            <person name="Pasa-Tolic L."/>
            <person name="Chaput D.L."/>
            <person name="Haridas S."/>
            <person name="Grigoriev I.V."/>
            <person name="Santelli C.M."/>
            <person name="Hansel C.M."/>
        </authorList>
    </citation>
    <scope>NUCLEOTIDE SEQUENCE [LARGE SCALE GENOMIC DNA]</scope>
    <source>
        <strain evidence="6 7">AP3s5-JAC2a</strain>
    </source>
</reference>
<feature type="compositionally biased region" description="Acidic residues" evidence="4">
    <location>
        <begin position="92"/>
        <end position="108"/>
    </location>
</feature>
<evidence type="ECO:0000256" key="3">
    <source>
        <dbReference type="ARBA" id="ARBA00023242"/>
    </source>
</evidence>
<dbReference type="GO" id="GO:0003677">
    <property type="term" value="F:DNA binding"/>
    <property type="evidence" value="ECO:0007669"/>
    <property type="project" value="InterPro"/>
</dbReference>
<gene>
    <name evidence="6" type="ORF">CC84DRAFT_1210248</name>
</gene>
<name>A0A177BV72_9PLEO</name>
<evidence type="ECO:0000313" key="6">
    <source>
        <dbReference type="EMBL" id="OAF99373.1"/>
    </source>
</evidence>
<dbReference type="GO" id="GO:0005634">
    <property type="term" value="C:nucleus"/>
    <property type="evidence" value="ECO:0007669"/>
    <property type="project" value="UniProtKB-SubCell"/>
</dbReference>
<dbReference type="Pfam" id="PF00172">
    <property type="entry name" value="Zn_clus"/>
    <property type="match status" value="1"/>
</dbReference>
<sequence length="707" mass="80523">MVTYFNDAQPMGLSPALHRYACIRCRQRKVKCDKTLTGCANCKRYEVECIFSARRPRKKQNPHSGTALSKPGRPAPQDFSAEKNESFRAEDFGGDDSEEEEEEDEDYEDDHRVIACWSVQNQPCHWSGNAIETNQGRLITDAHGKSYFINSDKASQASYFETALGGDTDDKLPASAEQCSVSTNRCEHLDANSLLTTARGHGSLRTFYPHSNLIPKFWDHYALHVDTMFKVLFKPNVARLIHDASSGFPVDPSGESLLFAVIYAVIASSPPEECRALYGAERKQLLRKYRIALERALVQAGWMATQEIVVLQSLAIYLAFASDRSRSTWVLSGMIISLAQAMGLHTDVASSSLTAAGIEVRRRVWWSLCQIDVRVSNNCGLEPHVPLVVDCQLPLHINDADLESERDIDNITPRDEKTEMTLTLIRVEMVYTTLRFTRARYKLSPTDRETLIKDQMQRYSEVYMRYFTDCSEFSRLCAVGLRYLMARLWKHMQNVDEPVDTGDFNEHLLLYNADVLEIAQQMPERQRQYGWFFRCKCSQWHALVYLLTHLCKHNRGAAIDRAWESVNAFFTSLEQKYDLAASRFFEGTMAGKKNALWQPLLRLLDKARDLRAQSCNEGSSMPHAPGTTPDENKSAQINERSTGAPLEQEGILANPFLGQSFDFGREMNWEQVDLWAHDFQAVLTQGDGTSDGTENLRDDNLREFDWW</sequence>
<evidence type="ECO:0000256" key="4">
    <source>
        <dbReference type="SAM" id="MobiDB-lite"/>
    </source>
</evidence>
<dbReference type="GO" id="GO:0000981">
    <property type="term" value="F:DNA-binding transcription factor activity, RNA polymerase II-specific"/>
    <property type="evidence" value="ECO:0007669"/>
    <property type="project" value="InterPro"/>
</dbReference>
<dbReference type="SUPFAM" id="SSF57701">
    <property type="entry name" value="Zn2/Cys6 DNA-binding domain"/>
    <property type="match status" value="1"/>
</dbReference>
<dbReference type="InterPro" id="IPR001138">
    <property type="entry name" value="Zn2Cys6_DnaBD"/>
</dbReference>